<comment type="caution">
    <text evidence="1">The sequence shown here is derived from an EMBL/GenBank/DDBJ whole genome shotgun (WGS) entry which is preliminary data.</text>
</comment>
<gene>
    <name evidence="1" type="ORF">NNA32_11455</name>
</gene>
<proteinExistence type="predicted"/>
<organism evidence="1 2">
    <name type="scientific">Furfurilactobacillus milii</name>
    <dbReference type="NCBI Taxonomy" id="2888272"/>
    <lineage>
        <taxon>Bacteria</taxon>
        <taxon>Bacillati</taxon>
        <taxon>Bacillota</taxon>
        <taxon>Bacilli</taxon>
        <taxon>Lactobacillales</taxon>
        <taxon>Lactobacillaceae</taxon>
        <taxon>Furfurilactobacillus</taxon>
    </lineage>
</organism>
<dbReference type="Proteomes" id="UP001152867">
    <property type="component" value="Unassembled WGS sequence"/>
</dbReference>
<reference evidence="1" key="1">
    <citation type="submission" date="2022-06" db="EMBL/GenBank/DDBJ databases">
        <title>Antifungal cultures and metabolites of lactic acid bacteria for use in dairy fermentations.</title>
        <authorList>
            <person name="Zhao Z."/>
            <person name="Gaenzle M."/>
        </authorList>
    </citation>
    <scope>NUCLEOTIDE SEQUENCE</scope>
    <source>
        <strain evidence="1">FUA3126</strain>
    </source>
</reference>
<dbReference type="Pfam" id="PF13376">
    <property type="entry name" value="OmdA"/>
    <property type="match status" value="1"/>
</dbReference>
<protein>
    <submittedName>
        <fullName evidence="1">YdeI/OmpD-associated family protein</fullName>
    </submittedName>
</protein>
<accession>A0ABT6DCP3</accession>
<evidence type="ECO:0000313" key="2">
    <source>
        <dbReference type="Proteomes" id="UP001152867"/>
    </source>
</evidence>
<dbReference type="EMBL" id="JANDJP010000020">
    <property type="protein sequence ID" value="MDF9914855.1"/>
    <property type="molecule type" value="Genomic_DNA"/>
</dbReference>
<evidence type="ECO:0000313" key="1">
    <source>
        <dbReference type="EMBL" id="MDF9914855.1"/>
    </source>
</evidence>
<keyword evidence="2" id="KW-1185">Reference proteome</keyword>
<dbReference type="RefSeq" id="WP_236357438.1">
    <property type="nucleotide sequence ID" value="NZ_JAIWJG010000006.1"/>
</dbReference>
<name>A0ABT6DCP3_9LACO</name>
<sequence length="50" mass="5934">MTPGYQRSWARYVFSPKTSATQQAHLQQMITLLKEDYASVELWHQGKKRH</sequence>